<dbReference type="PANTHER" id="PTHR34477:SF5">
    <property type="entry name" value="BSL5627 PROTEIN"/>
    <property type="match status" value="1"/>
</dbReference>
<dbReference type="RefSeq" id="WP_196293389.1">
    <property type="nucleotide sequence ID" value="NZ_JADQDM010000005.1"/>
</dbReference>
<dbReference type="InterPro" id="IPR000305">
    <property type="entry name" value="GIY-YIG_endonuc"/>
</dbReference>
<evidence type="ECO:0000313" key="4">
    <source>
        <dbReference type="Proteomes" id="UP000618931"/>
    </source>
</evidence>
<accession>A0ABS0I4P0</accession>
<evidence type="ECO:0000259" key="2">
    <source>
        <dbReference type="PROSITE" id="PS50164"/>
    </source>
</evidence>
<sequence length="126" mass="14155">MYVYILTNPKRTVLYIGVTNDLPRRLDEHSSGLGETGKFTGHYQCNLLVYAELLPDANQAIAREKQLKKWERAKKEALVESLNPTWAAIELETWDGGTEISGEALQSRLRMISAQRSGRDVSTSST</sequence>
<evidence type="ECO:0000313" key="3">
    <source>
        <dbReference type="EMBL" id="MBF9221943.1"/>
    </source>
</evidence>
<dbReference type="CDD" id="cd10448">
    <property type="entry name" value="GIY-YIG_unchar_3"/>
    <property type="match status" value="1"/>
</dbReference>
<dbReference type="PROSITE" id="PS50164">
    <property type="entry name" value="GIY_YIG"/>
    <property type="match status" value="1"/>
</dbReference>
<dbReference type="SUPFAM" id="SSF82771">
    <property type="entry name" value="GIY-YIG endonuclease"/>
    <property type="match status" value="1"/>
</dbReference>
<protein>
    <submittedName>
        <fullName evidence="3">GIY-YIG nuclease family protein</fullName>
    </submittedName>
</protein>
<dbReference type="Pfam" id="PF01541">
    <property type="entry name" value="GIY-YIG"/>
    <property type="match status" value="1"/>
</dbReference>
<dbReference type="Proteomes" id="UP000618931">
    <property type="component" value="Unassembled WGS sequence"/>
</dbReference>
<evidence type="ECO:0000256" key="1">
    <source>
        <dbReference type="ARBA" id="ARBA00007435"/>
    </source>
</evidence>
<dbReference type="InterPro" id="IPR050190">
    <property type="entry name" value="UPF0213_domain"/>
</dbReference>
<reference evidence="3 4" key="1">
    <citation type="submission" date="2020-11" db="EMBL/GenBank/DDBJ databases">
        <authorList>
            <person name="Kim M.K."/>
        </authorList>
    </citation>
    <scope>NUCLEOTIDE SEQUENCE [LARGE SCALE GENOMIC DNA]</scope>
    <source>
        <strain evidence="3 4">BT662</strain>
    </source>
</reference>
<comment type="similarity">
    <text evidence="1">Belongs to the UPF0213 family.</text>
</comment>
<dbReference type="Gene3D" id="3.40.1440.10">
    <property type="entry name" value="GIY-YIG endonuclease"/>
    <property type="match status" value="1"/>
</dbReference>
<keyword evidence="4" id="KW-1185">Reference proteome</keyword>
<name>A0ABS0I4P0_9BACT</name>
<feature type="domain" description="GIY-YIG" evidence="2">
    <location>
        <begin position="1"/>
        <end position="77"/>
    </location>
</feature>
<dbReference type="InterPro" id="IPR035901">
    <property type="entry name" value="GIY-YIG_endonuc_sf"/>
</dbReference>
<gene>
    <name evidence="3" type="ORF">I2H31_12600</name>
</gene>
<organism evidence="3 4">
    <name type="scientific">Hymenobacter ruricola</name>
    <dbReference type="NCBI Taxonomy" id="2791023"/>
    <lineage>
        <taxon>Bacteria</taxon>
        <taxon>Pseudomonadati</taxon>
        <taxon>Bacteroidota</taxon>
        <taxon>Cytophagia</taxon>
        <taxon>Cytophagales</taxon>
        <taxon>Hymenobacteraceae</taxon>
        <taxon>Hymenobacter</taxon>
    </lineage>
</organism>
<dbReference type="EMBL" id="JADQDM010000005">
    <property type="protein sequence ID" value="MBF9221943.1"/>
    <property type="molecule type" value="Genomic_DNA"/>
</dbReference>
<proteinExistence type="inferred from homology"/>
<dbReference type="PANTHER" id="PTHR34477">
    <property type="entry name" value="UPF0213 PROTEIN YHBQ"/>
    <property type="match status" value="1"/>
</dbReference>
<comment type="caution">
    <text evidence="3">The sequence shown here is derived from an EMBL/GenBank/DDBJ whole genome shotgun (WGS) entry which is preliminary data.</text>
</comment>